<protein>
    <recommendedName>
        <fullName evidence="2">SF4 helicase domain-containing protein</fullName>
    </recommendedName>
</protein>
<proteinExistence type="predicted"/>
<dbReference type="SUPFAM" id="SSF52540">
    <property type="entry name" value="P-loop containing nucleoside triphosphate hydrolases"/>
    <property type="match status" value="1"/>
</dbReference>
<dbReference type="Gene3D" id="3.40.50.300">
    <property type="entry name" value="P-loop containing nucleotide triphosphate hydrolases"/>
    <property type="match status" value="1"/>
</dbReference>
<dbReference type="EMBL" id="LAZR01000158">
    <property type="protein sequence ID" value="KKN85541.1"/>
    <property type="molecule type" value="Genomic_DNA"/>
</dbReference>
<gene>
    <name evidence="1" type="ORF">LCGC14_0278640</name>
</gene>
<comment type="caution">
    <text evidence="1">The sequence shown here is derived from an EMBL/GenBank/DDBJ whole genome shotgun (WGS) entry which is preliminary data.</text>
</comment>
<sequence length="443" mass="50042">MKIDFQTNILKYLLQTPNGGQYFQYLDSSLFDLVGHSLAFDILYAYFKRYGDVPTPTTAEKLLEDDLKGTDGITEEASTELRAIFSHFNEPLDPKDREYIEDVLILTIQGQQADKHIMRFGDKKLSLDQLTAKLGQLNLMKQHKIVDADGLLINDRKLHNDDLEEGNSTFLHGLNNLTAAGGFYSPQLIIFASGPKHFKTGFIIKLAVEYARDGYKVYYADGENGVRSIRRRAKMSIMECTARELITAKDLVFTLNNFNGGVSMFPGGDLFVDYWPSGTASIGDVKSRLAYIKETKNWEPNIIIWDPLDHFLPTHPEDQRLATRLQIQKVYHEAIAINAELDTFAFAPSQVNKAAIDKPVFDIKDLNEDFGKVMNAHGVFAICGTPEELTPDEETGYSSRRIVVVVQREGERYDGKNHVLIRINEAIGSVQEAEWVETNETDD</sequence>
<name>A0A0F9WHX0_9ZZZZ</name>
<dbReference type="AlphaFoldDB" id="A0A0F9WHX0"/>
<evidence type="ECO:0008006" key="2">
    <source>
        <dbReference type="Google" id="ProtNLM"/>
    </source>
</evidence>
<reference evidence="1" key="1">
    <citation type="journal article" date="2015" name="Nature">
        <title>Complex archaea that bridge the gap between prokaryotes and eukaryotes.</title>
        <authorList>
            <person name="Spang A."/>
            <person name="Saw J.H."/>
            <person name="Jorgensen S.L."/>
            <person name="Zaremba-Niedzwiedzka K."/>
            <person name="Martijn J."/>
            <person name="Lind A.E."/>
            <person name="van Eijk R."/>
            <person name="Schleper C."/>
            <person name="Guy L."/>
            <person name="Ettema T.J."/>
        </authorList>
    </citation>
    <scope>NUCLEOTIDE SEQUENCE</scope>
</reference>
<accession>A0A0F9WHX0</accession>
<evidence type="ECO:0000313" key="1">
    <source>
        <dbReference type="EMBL" id="KKN85541.1"/>
    </source>
</evidence>
<organism evidence="1">
    <name type="scientific">marine sediment metagenome</name>
    <dbReference type="NCBI Taxonomy" id="412755"/>
    <lineage>
        <taxon>unclassified sequences</taxon>
        <taxon>metagenomes</taxon>
        <taxon>ecological metagenomes</taxon>
    </lineage>
</organism>
<dbReference type="InterPro" id="IPR027417">
    <property type="entry name" value="P-loop_NTPase"/>
</dbReference>